<dbReference type="Pfam" id="PF16002">
    <property type="entry name" value="Headcase"/>
    <property type="match status" value="1"/>
</dbReference>
<organism evidence="4 5">
    <name type="scientific">Chironomus riparius</name>
    <dbReference type="NCBI Taxonomy" id="315576"/>
    <lineage>
        <taxon>Eukaryota</taxon>
        <taxon>Metazoa</taxon>
        <taxon>Ecdysozoa</taxon>
        <taxon>Arthropoda</taxon>
        <taxon>Hexapoda</taxon>
        <taxon>Insecta</taxon>
        <taxon>Pterygota</taxon>
        <taxon>Neoptera</taxon>
        <taxon>Endopterygota</taxon>
        <taxon>Diptera</taxon>
        <taxon>Nematocera</taxon>
        <taxon>Chironomoidea</taxon>
        <taxon>Chironomidae</taxon>
        <taxon>Chironominae</taxon>
        <taxon>Chironomus</taxon>
    </lineage>
</organism>
<evidence type="ECO:0000259" key="2">
    <source>
        <dbReference type="Pfam" id="PF15353"/>
    </source>
</evidence>
<dbReference type="Pfam" id="PF15353">
    <property type="entry name" value="HECA_N"/>
    <property type="match status" value="1"/>
</dbReference>
<keyword evidence="5" id="KW-1185">Reference proteome</keyword>
<evidence type="ECO:0008006" key="6">
    <source>
        <dbReference type="Google" id="ProtNLM"/>
    </source>
</evidence>
<feature type="domain" description="Headcase middle" evidence="3">
    <location>
        <begin position="264"/>
        <end position="462"/>
    </location>
</feature>
<feature type="compositionally biased region" description="Low complexity" evidence="1">
    <location>
        <begin position="212"/>
        <end position="232"/>
    </location>
</feature>
<sequence>MYQHPLLLMAPRRDSTDTIMSSTMQPSFQCCLPAGECLKSNSLDFGLISMDHLHDSVKIICTNENCAAGQYMHAECFEQWEQSVLSYLKSIGRARSWSDKQRQQNLWTKKGYDLVYKVCGCRCGRGHIKKDLDWSPPITATLFGVPKMDDECNKKKKKKNRNNQKPSLAITSTPNTAPQSKFGSSIVDKVCSILDQQLSVSTPPQSTIRGRAGSLTSSNGSSSPASSGNDDLSAISVSPIQNHRAIIKRRYVENAELYSERIRTTCGSNGIFSRRLDFSLYNIMPKARINSIEVKIEDEGKHGNDDTRMFVLSSLAAHKKTHMACILCKEMMMVYDRYPLIDGTFFLSPIQHSKDCIETKFEGRTCYLTSVCIECLDGTIPEKIFRCRFCVEKWDGSALVMGTMYSFDIFAAMPCCTERLKCNNCFKLLLHPHQRLNFFSDYTHSVSCPYCQSQDTHFVKPLNYCYTNKPLQQFQQWP</sequence>
<dbReference type="InterPro" id="IPR026066">
    <property type="entry name" value="Headcase"/>
</dbReference>
<dbReference type="OrthoDB" id="10012848at2759"/>
<gene>
    <name evidence="4" type="ORF">CHIRRI_LOCUS9398</name>
</gene>
<dbReference type="PANTHER" id="PTHR13425">
    <property type="entry name" value="HEADCASE PROTEIN"/>
    <property type="match status" value="1"/>
</dbReference>
<evidence type="ECO:0000313" key="5">
    <source>
        <dbReference type="Proteomes" id="UP001153620"/>
    </source>
</evidence>
<name>A0A9N9RZJ6_9DIPT</name>
<reference evidence="4" key="2">
    <citation type="submission" date="2022-10" db="EMBL/GenBank/DDBJ databases">
        <authorList>
            <consortium name="ENA_rothamsted_submissions"/>
            <consortium name="culmorum"/>
            <person name="King R."/>
        </authorList>
    </citation>
    <scope>NUCLEOTIDE SEQUENCE</scope>
</reference>
<dbReference type="InterPro" id="IPR031947">
    <property type="entry name" value="Headcase_mid"/>
</dbReference>
<dbReference type="InterPro" id="IPR054537">
    <property type="entry name" value="HECA_N"/>
</dbReference>
<dbReference type="PANTHER" id="PTHR13425:SF3">
    <property type="entry name" value="HEADCASE PROTEIN HOMOLOG"/>
    <property type="match status" value="1"/>
</dbReference>
<feature type="region of interest" description="Disordered" evidence="1">
    <location>
        <begin position="151"/>
        <end position="181"/>
    </location>
</feature>
<reference evidence="4" key="1">
    <citation type="submission" date="2022-01" db="EMBL/GenBank/DDBJ databases">
        <authorList>
            <person name="King R."/>
        </authorList>
    </citation>
    <scope>NUCLEOTIDE SEQUENCE</scope>
</reference>
<feature type="compositionally biased region" description="Polar residues" evidence="1">
    <location>
        <begin position="169"/>
        <end position="181"/>
    </location>
</feature>
<protein>
    <recommendedName>
        <fullName evidence="6">Headcase middle domain-containing protein</fullName>
    </recommendedName>
</protein>
<evidence type="ECO:0000259" key="3">
    <source>
        <dbReference type="Pfam" id="PF16002"/>
    </source>
</evidence>
<evidence type="ECO:0000256" key="1">
    <source>
        <dbReference type="SAM" id="MobiDB-lite"/>
    </source>
</evidence>
<accession>A0A9N9RZJ6</accession>
<dbReference type="AlphaFoldDB" id="A0A9N9RZJ6"/>
<feature type="domain" description="Headcase N-terminal" evidence="2">
    <location>
        <begin position="29"/>
        <end position="134"/>
    </location>
</feature>
<proteinExistence type="predicted"/>
<dbReference type="EMBL" id="OU895879">
    <property type="protein sequence ID" value="CAG9806543.1"/>
    <property type="molecule type" value="Genomic_DNA"/>
</dbReference>
<evidence type="ECO:0000313" key="4">
    <source>
        <dbReference type="EMBL" id="CAG9806543.1"/>
    </source>
</evidence>
<feature type="region of interest" description="Disordered" evidence="1">
    <location>
        <begin position="202"/>
        <end position="232"/>
    </location>
</feature>
<dbReference type="Proteomes" id="UP001153620">
    <property type="component" value="Chromosome 3"/>
</dbReference>